<evidence type="ECO:0000256" key="3">
    <source>
        <dbReference type="ARBA" id="ARBA00008802"/>
    </source>
</evidence>
<keyword evidence="10" id="KW-0256">Endoplasmic reticulum</keyword>
<feature type="transmembrane region" description="Helical" evidence="10">
    <location>
        <begin position="134"/>
        <end position="159"/>
    </location>
</feature>
<dbReference type="GO" id="GO:0006696">
    <property type="term" value="P:ergosterol biosynthetic process"/>
    <property type="evidence" value="ECO:0007669"/>
    <property type="project" value="TreeGrafter"/>
</dbReference>
<feature type="transmembrane region" description="Helical" evidence="10">
    <location>
        <begin position="51"/>
        <end position="69"/>
    </location>
</feature>
<dbReference type="InterPro" id="IPR036188">
    <property type="entry name" value="FAD/NAD-bd_sf"/>
</dbReference>
<dbReference type="UniPathway" id="UPA00767">
    <property type="reaction ID" value="UER00752"/>
</dbReference>
<keyword evidence="13" id="KW-1185">Reference proteome</keyword>
<dbReference type="OrthoDB" id="3061561at2759"/>
<dbReference type="Proteomes" id="UP000293360">
    <property type="component" value="Unassembled WGS sequence"/>
</dbReference>
<evidence type="ECO:0000313" key="13">
    <source>
        <dbReference type="Proteomes" id="UP000293360"/>
    </source>
</evidence>
<dbReference type="SUPFAM" id="SSF51905">
    <property type="entry name" value="FAD/NAD(P)-binding domain"/>
    <property type="match status" value="1"/>
</dbReference>
<dbReference type="STRING" id="155417.A0A4Q4STP2"/>
<comment type="catalytic activity">
    <reaction evidence="10">
        <text>squalene + reduced [NADPH--hemoprotein reductase] + O2 = (S)-2,3-epoxysqualene + oxidized [NADPH--hemoprotein reductase] + H2O + H(+)</text>
        <dbReference type="Rhea" id="RHEA:25282"/>
        <dbReference type="Rhea" id="RHEA-COMP:11964"/>
        <dbReference type="Rhea" id="RHEA-COMP:11965"/>
        <dbReference type="ChEBI" id="CHEBI:15377"/>
        <dbReference type="ChEBI" id="CHEBI:15378"/>
        <dbReference type="ChEBI" id="CHEBI:15379"/>
        <dbReference type="ChEBI" id="CHEBI:15440"/>
        <dbReference type="ChEBI" id="CHEBI:15441"/>
        <dbReference type="ChEBI" id="CHEBI:57618"/>
        <dbReference type="ChEBI" id="CHEBI:58210"/>
        <dbReference type="EC" id="1.14.14.17"/>
    </reaction>
</comment>
<dbReference type="PANTHER" id="PTHR10835">
    <property type="entry name" value="SQUALENE MONOOXYGENASE"/>
    <property type="match status" value="1"/>
</dbReference>
<reference evidence="12 13" key="1">
    <citation type="submission" date="2018-06" db="EMBL/GenBank/DDBJ databases">
        <title>Complete Genomes of Monosporascus.</title>
        <authorList>
            <person name="Robinson A.J."/>
            <person name="Natvig D.O."/>
        </authorList>
    </citation>
    <scope>NUCLEOTIDE SEQUENCE [LARGE SCALE GENOMIC DNA]</scope>
    <source>
        <strain evidence="12 13">CBS 110550</strain>
    </source>
</reference>
<comment type="similarity">
    <text evidence="3 10">Belongs to the squalene monooxygenase family.</text>
</comment>
<evidence type="ECO:0000256" key="5">
    <source>
        <dbReference type="ARBA" id="ARBA00022630"/>
    </source>
</evidence>
<dbReference type="InterPro" id="IPR040125">
    <property type="entry name" value="Squalene_monox"/>
</dbReference>
<organism evidence="12 13">
    <name type="scientific">Monosporascus ibericus</name>
    <dbReference type="NCBI Taxonomy" id="155417"/>
    <lineage>
        <taxon>Eukaryota</taxon>
        <taxon>Fungi</taxon>
        <taxon>Dikarya</taxon>
        <taxon>Ascomycota</taxon>
        <taxon>Pezizomycotina</taxon>
        <taxon>Sordariomycetes</taxon>
        <taxon>Xylariomycetidae</taxon>
        <taxon>Xylariales</taxon>
        <taxon>Xylariales incertae sedis</taxon>
        <taxon>Monosporascus</taxon>
    </lineage>
</organism>
<comment type="cofactor">
    <cofactor evidence="1 10">
        <name>FAD</name>
        <dbReference type="ChEBI" id="CHEBI:57692"/>
    </cofactor>
</comment>
<evidence type="ECO:0000256" key="2">
    <source>
        <dbReference type="ARBA" id="ARBA00004154"/>
    </source>
</evidence>
<keyword evidence="8 10" id="KW-0560">Oxidoreductase</keyword>
<dbReference type="GO" id="GO:0050660">
    <property type="term" value="F:flavin adenine dinucleotide binding"/>
    <property type="evidence" value="ECO:0007669"/>
    <property type="project" value="UniProtKB-UniRule"/>
</dbReference>
<keyword evidence="10" id="KW-0812">Transmembrane</keyword>
<evidence type="ECO:0000256" key="6">
    <source>
        <dbReference type="ARBA" id="ARBA00022827"/>
    </source>
</evidence>
<evidence type="ECO:0000259" key="11">
    <source>
        <dbReference type="Pfam" id="PF08491"/>
    </source>
</evidence>
<evidence type="ECO:0000313" key="12">
    <source>
        <dbReference type="EMBL" id="RYO80001.1"/>
    </source>
</evidence>
<keyword evidence="9 10" id="KW-0472">Membrane</keyword>
<feature type="domain" description="Squalene epoxidase" evidence="11">
    <location>
        <begin position="1"/>
        <end position="128"/>
    </location>
</feature>
<name>A0A4Q4STP2_9PEZI</name>
<accession>A0A4Q4STP2</accession>
<comment type="subcellular location">
    <subcellularLocation>
        <location evidence="10">Endoplasmic reticulum membrane</location>
        <topology evidence="10">Multi-pass membrane protein</topology>
    </subcellularLocation>
    <subcellularLocation>
        <location evidence="2">Microsome membrane</location>
        <topology evidence="2">Multi-pass membrane protein</topology>
    </subcellularLocation>
</comment>
<keyword evidence="10" id="KW-1133">Transmembrane helix</keyword>
<protein>
    <recommendedName>
        <fullName evidence="4 10">Squalene monooxygenase</fullName>
        <ecNumber evidence="4 10">1.14.14.17</ecNumber>
    </recommendedName>
</protein>
<evidence type="ECO:0000256" key="9">
    <source>
        <dbReference type="ARBA" id="ARBA00023136"/>
    </source>
</evidence>
<evidence type="ECO:0000256" key="1">
    <source>
        <dbReference type="ARBA" id="ARBA00001974"/>
    </source>
</evidence>
<comment type="function">
    <text evidence="10">Catalyzes the stereospecific oxidation of squalene to (S)-2,3-epoxysqualene, and is considered to be a rate-limiting enzyme in steroid biosynthesis.</text>
</comment>
<evidence type="ECO:0000256" key="7">
    <source>
        <dbReference type="ARBA" id="ARBA00022848"/>
    </source>
</evidence>
<dbReference type="Pfam" id="PF08491">
    <property type="entry name" value="SE"/>
    <property type="match status" value="1"/>
</dbReference>
<evidence type="ECO:0000256" key="8">
    <source>
        <dbReference type="ARBA" id="ARBA00023002"/>
    </source>
</evidence>
<dbReference type="EMBL" id="QJNU01001074">
    <property type="protein sequence ID" value="RYO80001.1"/>
    <property type="molecule type" value="Genomic_DNA"/>
</dbReference>
<evidence type="ECO:0000256" key="4">
    <source>
        <dbReference type="ARBA" id="ARBA00012312"/>
    </source>
</evidence>
<keyword evidence="6 10" id="KW-0274">FAD</keyword>
<dbReference type="AlphaFoldDB" id="A0A4Q4STP2"/>
<proteinExistence type="inferred from homology"/>
<keyword evidence="7" id="KW-0492">Microsome</keyword>
<dbReference type="EC" id="1.14.14.17" evidence="4 10"/>
<sequence>MRHPLTGGGMTVGLNDVVILQDLLGPHKIPDRKGDRAVLRRMRKFHWKRKHINASLNILAQALCLLFAADDPQLQVLRQGFIEDIKQGNNHAEEPSGLMGDVFHNPFLLFCHFAAIAIHSLYVLLGDSYTRSALALPVAIVQCVRVIFTAGHLIAPYILAELRP</sequence>
<keyword evidence="5 10" id="KW-0285">Flavoprotein</keyword>
<dbReference type="PANTHER" id="PTHR10835:SF0">
    <property type="entry name" value="SQUALENE MONOOXYGENASE"/>
    <property type="match status" value="1"/>
</dbReference>
<evidence type="ECO:0000256" key="10">
    <source>
        <dbReference type="RuleBase" id="RU367121"/>
    </source>
</evidence>
<dbReference type="GO" id="GO:0005789">
    <property type="term" value="C:endoplasmic reticulum membrane"/>
    <property type="evidence" value="ECO:0007669"/>
    <property type="project" value="UniProtKB-SubCell"/>
</dbReference>
<gene>
    <name evidence="12" type="ORF">DL764_009947</name>
</gene>
<feature type="transmembrane region" description="Helical" evidence="10">
    <location>
        <begin position="107"/>
        <end position="125"/>
    </location>
</feature>
<comment type="caution">
    <text evidence="12">The sequence shown here is derived from an EMBL/GenBank/DDBJ whole genome shotgun (WGS) entry which is preliminary data.</text>
</comment>
<dbReference type="GO" id="GO:0004506">
    <property type="term" value="F:squalene monooxygenase activity"/>
    <property type="evidence" value="ECO:0007669"/>
    <property type="project" value="UniProtKB-UniRule"/>
</dbReference>
<dbReference type="InterPro" id="IPR013698">
    <property type="entry name" value="Squalene_epoxidase"/>
</dbReference>